<dbReference type="PANTHER" id="PTHR33112:SF16">
    <property type="entry name" value="HETEROKARYON INCOMPATIBILITY DOMAIN-CONTAINING PROTEIN"/>
    <property type="match status" value="1"/>
</dbReference>
<dbReference type="PANTHER" id="PTHR33112">
    <property type="entry name" value="DOMAIN PROTEIN, PUTATIVE-RELATED"/>
    <property type="match status" value="1"/>
</dbReference>
<protein>
    <submittedName>
        <fullName evidence="2">HET-domain-containing protein</fullName>
    </submittedName>
</protein>
<dbReference type="InterPro" id="IPR010730">
    <property type="entry name" value="HET"/>
</dbReference>
<evidence type="ECO:0000259" key="1">
    <source>
        <dbReference type="Pfam" id="PF06985"/>
    </source>
</evidence>
<dbReference type="Proteomes" id="UP000799424">
    <property type="component" value="Unassembled WGS sequence"/>
</dbReference>
<organism evidence="2 3">
    <name type="scientific">Ophiobolus disseminans</name>
    <dbReference type="NCBI Taxonomy" id="1469910"/>
    <lineage>
        <taxon>Eukaryota</taxon>
        <taxon>Fungi</taxon>
        <taxon>Dikarya</taxon>
        <taxon>Ascomycota</taxon>
        <taxon>Pezizomycotina</taxon>
        <taxon>Dothideomycetes</taxon>
        <taxon>Pleosporomycetidae</taxon>
        <taxon>Pleosporales</taxon>
        <taxon>Pleosporineae</taxon>
        <taxon>Phaeosphaeriaceae</taxon>
        <taxon>Ophiobolus</taxon>
    </lineage>
</organism>
<dbReference type="OrthoDB" id="5135333at2759"/>
<gene>
    <name evidence="2" type="ORF">CC86DRAFT_100095</name>
</gene>
<reference evidence="2" key="1">
    <citation type="journal article" date="2020" name="Stud. Mycol.">
        <title>101 Dothideomycetes genomes: a test case for predicting lifestyles and emergence of pathogens.</title>
        <authorList>
            <person name="Haridas S."/>
            <person name="Albert R."/>
            <person name="Binder M."/>
            <person name="Bloem J."/>
            <person name="Labutti K."/>
            <person name="Salamov A."/>
            <person name="Andreopoulos B."/>
            <person name="Baker S."/>
            <person name="Barry K."/>
            <person name="Bills G."/>
            <person name="Bluhm B."/>
            <person name="Cannon C."/>
            <person name="Castanera R."/>
            <person name="Culley D."/>
            <person name="Daum C."/>
            <person name="Ezra D."/>
            <person name="Gonzalez J."/>
            <person name="Henrissat B."/>
            <person name="Kuo A."/>
            <person name="Liang C."/>
            <person name="Lipzen A."/>
            <person name="Lutzoni F."/>
            <person name="Magnuson J."/>
            <person name="Mondo S."/>
            <person name="Nolan M."/>
            <person name="Ohm R."/>
            <person name="Pangilinan J."/>
            <person name="Park H.-J."/>
            <person name="Ramirez L."/>
            <person name="Alfaro M."/>
            <person name="Sun H."/>
            <person name="Tritt A."/>
            <person name="Yoshinaga Y."/>
            <person name="Zwiers L.-H."/>
            <person name="Turgeon B."/>
            <person name="Goodwin S."/>
            <person name="Spatafora J."/>
            <person name="Crous P."/>
            <person name="Grigoriev I."/>
        </authorList>
    </citation>
    <scope>NUCLEOTIDE SEQUENCE</scope>
    <source>
        <strain evidence="2">CBS 113818</strain>
    </source>
</reference>
<feature type="domain" description="Heterokaryon incompatibility" evidence="1">
    <location>
        <begin position="215"/>
        <end position="360"/>
    </location>
</feature>
<accession>A0A6A6ZLL0</accession>
<dbReference type="Pfam" id="PF06985">
    <property type="entry name" value="HET"/>
    <property type="match status" value="1"/>
</dbReference>
<sequence length="737" mass="83912">MRMEAAAPEPIPCTNCRKIADHIRAWTECIRLEQQVGYLTYKTVGLWKDFANAHECPHCVILVQSFSKVVKLRGYGGGFLPEASDPDYPVWHESENLRAHSGDLLEFFGEEKDNRFSLWRRRGGKGSRGKPRSGLYLIPPQPYGPVIGGHHVETPAANGNIDIRQIKRWLSLCDREHHGQCHSIDPNQFFQCPTSITLIDLKNKRLVFCETKERYAALSYVWGKTKVAFEALKSNISDLSAEGGLLKHYDKLPATIKDAMILCNSLDVPYLWVDRLCIIQDDESSKRQNISWMASIYAHCYLALVATEGSHDNHGIRGIGATSGPREGNITFQFDDIQCGREKIYESRSVYHTRGWTFQERVLARRCLVFHDGRVHWECEKSCIQENFDKADYDYETYSSAEGYSFELKSWPDPYQYGLLYREFSDRMLTFESDVMDAFSSTTTALTRSFPGGFLYAMPEYMFTLSLLWEFGTDAEPTRRAWLPSWSCMGWAKSLSSMAHLPNPILEDYEVWDDNISHMNYEPMSCWWKRNTSTGEMVGIDDSYHTWGKYEPNPTALLPAGWTFIPPEEPSSGETTNKAIFQGGFVHKKLTLNDAMIRFSRPVPFASPGPIIPDLNIWDTSIHGVVSRVQLIFGKKYKKSSDRVSMLSAPGEKVGFVDICCNEVQQIKYGDECIVIALCRGYKVFNWRGSNWGYGEPAVDVMRIIYDGDVAYRGGIGSVPLELWTKLDVEEVKIVLG</sequence>
<dbReference type="AlphaFoldDB" id="A0A6A6ZLL0"/>
<evidence type="ECO:0000313" key="2">
    <source>
        <dbReference type="EMBL" id="KAF2821758.1"/>
    </source>
</evidence>
<proteinExistence type="predicted"/>
<keyword evidence="3" id="KW-1185">Reference proteome</keyword>
<dbReference type="EMBL" id="MU006236">
    <property type="protein sequence ID" value="KAF2821758.1"/>
    <property type="molecule type" value="Genomic_DNA"/>
</dbReference>
<evidence type="ECO:0000313" key="3">
    <source>
        <dbReference type="Proteomes" id="UP000799424"/>
    </source>
</evidence>
<name>A0A6A6ZLL0_9PLEO</name>